<evidence type="ECO:0000256" key="1">
    <source>
        <dbReference type="SAM" id="MobiDB-lite"/>
    </source>
</evidence>
<dbReference type="EMBL" id="KB456262">
    <property type="protein sequence ID" value="EMF14833.1"/>
    <property type="molecule type" value="Genomic_DNA"/>
</dbReference>
<dbReference type="RefSeq" id="XP_016762954.1">
    <property type="nucleotide sequence ID" value="XM_016904914.1"/>
</dbReference>
<dbReference type="STRING" id="692275.M3CM24"/>
<organism evidence="2 3">
    <name type="scientific">Sphaerulina musiva (strain SO2202)</name>
    <name type="common">Poplar stem canker fungus</name>
    <name type="synonym">Septoria musiva</name>
    <dbReference type="NCBI Taxonomy" id="692275"/>
    <lineage>
        <taxon>Eukaryota</taxon>
        <taxon>Fungi</taxon>
        <taxon>Dikarya</taxon>
        <taxon>Ascomycota</taxon>
        <taxon>Pezizomycotina</taxon>
        <taxon>Dothideomycetes</taxon>
        <taxon>Dothideomycetidae</taxon>
        <taxon>Mycosphaerellales</taxon>
        <taxon>Mycosphaerellaceae</taxon>
        <taxon>Sphaerulina</taxon>
    </lineage>
</organism>
<dbReference type="Proteomes" id="UP000016931">
    <property type="component" value="Unassembled WGS sequence"/>
</dbReference>
<name>M3CM24_SPHMS</name>
<evidence type="ECO:0000313" key="2">
    <source>
        <dbReference type="EMBL" id="EMF14833.1"/>
    </source>
</evidence>
<dbReference type="HOGENOM" id="CLU_162804_1_0_1"/>
<protein>
    <submittedName>
        <fullName evidence="2">Uncharacterized protein</fullName>
    </submittedName>
</protein>
<feature type="compositionally biased region" description="Basic and acidic residues" evidence="1">
    <location>
        <begin position="60"/>
        <end position="69"/>
    </location>
</feature>
<sequence length="98" mass="10143">MADPTKTAEDTTKNPTGAAGALTGKDSAVGGLTGGRKPGPANNRSDDDDDDENSPVDGNGKGKKDEENSSLKIRIQLDLDVEIHLTARVKGDITIGLL</sequence>
<feature type="compositionally biased region" description="Basic and acidic residues" evidence="1">
    <location>
        <begin position="1"/>
        <end position="12"/>
    </location>
</feature>
<reference evidence="2 3" key="1">
    <citation type="journal article" date="2012" name="PLoS Pathog.">
        <title>Diverse lifestyles and strategies of plant pathogenesis encoded in the genomes of eighteen Dothideomycetes fungi.</title>
        <authorList>
            <person name="Ohm R.A."/>
            <person name="Feau N."/>
            <person name="Henrissat B."/>
            <person name="Schoch C.L."/>
            <person name="Horwitz B.A."/>
            <person name="Barry K.W."/>
            <person name="Condon B.J."/>
            <person name="Copeland A.C."/>
            <person name="Dhillon B."/>
            <person name="Glaser F."/>
            <person name="Hesse C.N."/>
            <person name="Kosti I."/>
            <person name="LaButti K."/>
            <person name="Lindquist E.A."/>
            <person name="Lucas S."/>
            <person name="Salamov A.A."/>
            <person name="Bradshaw R.E."/>
            <person name="Ciuffetti L."/>
            <person name="Hamelin R.C."/>
            <person name="Kema G.H.J."/>
            <person name="Lawrence C."/>
            <person name="Scott J.A."/>
            <person name="Spatafora J.W."/>
            <person name="Turgeon B.G."/>
            <person name="de Wit P.J.G.M."/>
            <person name="Zhong S."/>
            <person name="Goodwin S.B."/>
            <person name="Grigoriev I.V."/>
        </authorList>
    </citation>
    <scope>NUCLEOTIDE SEQUENCE [LARGE SCALE GENOMIC DNA]</scope>
    <source>
        <strain evidence="2 3">SO2202</strain>
    </source>
</reference>
<feature type="region of interest" description="Disordered" evidence="1">
    <location>
        <begin position="1"/>
        <end position="69"/>
    </location>
</feature>
<gene>
    <name evidence="2" type="ORF">SEPMUDRAFT_148416</name>
</gene>
<dbReference type="PANTHER" id="PTHR35587">
    <property type="entry name" value="EXPRESSED PROTEIN"/>
    <property type="match status" value="1"/>
</dbReference>
<dbReference type="GeneID" id="27902051"/>
<keyword evidence="3" id="KW-1185">Reference proteome</keyword>
<accession>M3CM24</accession>
<evidence type="ECO:0000313" key="3">
    <source>
        <dbReference type="Proteomes" id="UP000016931"/>
    </source>
</evidence>
<dbReference type="eggNOG" id="ENOG502T3T6">
    <property type="taxonomic scope" value="Eukaryota"/>
</dbReference>
<proteinExistence type="predicted"/>
<dbReference type="AlphaFoldDB" id="M3CM24"/>
<dbReference type="OrthoDB" id="2279190at2759"/>
<dbReference type="PANTHER" id="PTHR35587:SF3">
    <property type="entry name" value="EXPRESSED PROTEIN"/>
    <property type="match status" value="1"/>
</dbReference>